<dbReference type="Proteomes" id="UP000282125">
    <property type="component" value="Unassembled WGS sequence"/>
</dbReference>
<dbReference type="InterPro" id="IPR003764">
    <property type="entry name" value="GlcNAc_6-P_deAcase"/>
</dbReference>
<dbReference type="RefSeq" id="WP_124964727.1">
    <property type="nucleotide sequence ID" value="NZ_RRAZ01000011.1"/>
</dbReference>
<dbReference type="SUPFAM" id="SSF51556">
    <property type="entry name" value="Metallo-dependent hydrolases"/>
    <property type="match status" value="1"/>
</dbReference>
<feature type="domain" description="Amidohydrolase-related" evidence="9">
    <location>
        <begin position="48"/>
        <end position="368"/>
    </location>
</feature>
<evidence type="ECO:0000313" key="11">
    <source>
        <dbReference type="Proteomes" id="UP000282125"/>
    </source>
</evidence>
<comment type="caution">
    <text evidence="10">The sequence shown here is derived from an EMBL/GenBank/DDBJ whole genome shotgun (WGS) entry which is preliminary data.</text>
</comment>
<sequence length="372" mass="38321">MDRFALIAPRLFDGERFHEDVVVQIEAGRITALSDRSGSLPELRAEGLVTPGMVDLQVNGGGGEMLGPRTDAAQIARLLATHARLGATSILPTLITDSPEVTARVIEAGLACRDLPGFLGLHLEGPHLDPARKGAHDPALIRPMTEADLTRLLAAAAALPALMVTLAPGAATSEQISRLAAGGVIVALGHSDCSFEAAEAATRAGARCATHLFNAMSQPQGRAPGLAGAVLAGSLCAGLIADGHHVSIPMMQIALRARPRGIYLVSDAMAVAGTPDLSFTLNGRKVLRQDGRLTLSDGTLAGADITLPESVAVLSREAGIDPARALAMATSVPADLLRAKAGRIAAGHPADLLTLSPEGRLGAVWKNGTRLT</sequence>
<dbReference type="GO" id="GO:0008448">
    <property type="term" value="F:N-acetylglucosamine-6-phosphate deacetylase activity"/>
    <property type="evidence" value="ECO:0007669"/>
    <property type="project" value="InterPro"/>
</dbReference>
<dbReference type="PANTHER" id="PTHR11113:SF14">
    <property type="entry name" value="N-ACETYLGLUCOSAMINE-6-PHOSPHATE DEACETYLASE"/>
    <property type="match status" value="1"/>
</dbReference>
<dbReference type="Pfam" id="PF01979">
    <property type="entry name" value="Amidohydro_1"/>
    <property type="match status" value="1"/>
</dbReference>
<reference evidence="10 11" key="1">
    <citation type="submission" date="2018-11" db="EMBL/GenBank/DDBJ databases">
        <title>Gemmobacter sp. nov., YIM 102744-1 draft genome.</title>
        <authorList>
            <person name="Li G."/>
            <person name="Jiang Y."/>
        </authorList>
    </citation>
    <scope>NUCLEOTIDE SEQUENCE [LARGE SCALE GENOMIC DNA]</scope>
    <source>
        <strain evidence="10 11">YIM 102744-1</strain>
    </source>
</reference>
<accession>A0A3P3DLP3</accession>
<evidence type="ECO:0000256" key="6">
    <source>
        <dbReference type="PIRSR" id="PIRSR038994-1"/>
    </source>
</evidence>
<feature type="binding site" evidence="7">
    <location>
        <position position="222"/>
    </location>
    <ligand>
        <name>substrate</name>
    </ligand>
</feature>
<feature type="binding site" evidence="8">
    <location>
        <position position="211"/>
    </location>
    <ligand>
        <name>Zn(2+)</name>
        <dbReference type="ChEBI" id="CHEBI:29105"/>
    </ligand>
</feature>
<feature type="active site" description="Proton donor/acceptor" evidence="6">
    <location>
        <position position="267"/>
    </location>
</feature>
<feature type="binding site" evidence="7">
    <location>
        <position position="245"/>
    </location>
    <ligand>
        <name>substrate</name>
    </ligand>
</feature>
<dbReference type="PIRSF" id="PIRSF038994">
    <property type="entry name" value="NagA"/>
    <property type="match status" value="1"/>
</dbReference>
<comment type="cofactor">
    <cofactor evidence="8">
        <name>a divalent metal cation</name>
        <dbReference type="ChEBI" id="CHEBI:60240"/>
    </cofactor>
    <text evidence="8">Binds 1 divalent metal cation per subunit.</text>
</comment>
<evidence type="ECO:0000256" key="5">
    <source>
        <dbReference type="PIRNR" id="PIRNR038994"/>
    </source>
</evidence>
<dbReference type="InterPro" id="IPR032466">
    <property type="entry name" value="Metal_Hydrolase"/>
</dbReference>
<dbReference type="OrthoDB" id="9776488at2"/>
<comment type="similarity">
    <text evidence="1 5">Belongs to the metallo-dependent hydrolases superfamily. NagA family.</text>
</comment>
<dbReference type="InterPro" id="IPR006680">
    <property type="entry name" value="Amidohydro-rel"/>
</dbReference>
<evidence type="ECO:0000256" key="1">
    <source>
        <dbReference type="ARBA" id="ARBA00010716"/>
    </source>
</evidence>
<keyword evidence="4 5" id="KW-0119">Carbohydrate metabolism</keyword>
<feature type="binding site" evidence="7">
    <location>
        <begin position="300"/>
        <end position="302"/>
    </location>
    <ligand>
        <name>substrate</name>
    </ligand>
</feature>
<keyword evidence="3 5" id="KW-0378">Hydrolase</keyword>
<feature type="binding site" evidence="8">
    <location>
        <position position="124"/>
    </location>
    <ligand>
        <name>Zn(2+)</name>
        <dbReference type="ChEBI" id="CHEBI:29105"/>
    </ligand>
</feature>
<evidence type="ECO:0000259" key="9">
    <source>
        <dbReference type="Pfam" id="PF01979"/>
    </source>
</evidence>
<keyword evidence="2 8" id="KW-0479">Metal-binding</keyword>
<keyword evidence="11" id="KW-1185">Reference proteome</keyword>
<name>A0A3P3DLP3_9RHOB</name>
<evidence type="ECO:0000313" key="10">
    <source>
        <dbReference type="EMBL" id="RRH75160.1"/>
    </source>
</evidence>
<evidence type="ECO:0000256" key="8">
    <source>
        <dbReference type="PIRSR" id="PIRSR038994-3"/>
    </source>
</evidence>
<feature type="binding site" evidence="7">
    <location>
        <position position="135"/>
    </location>
    <ligand>
        <name>substrate</name>
    </ligand>
</feature>
<organism evidence="10 11">
    <name type="scientific">Falsigemmobacter faecalis</name>
    <dbReference type="NCBI Taxonomy" id="2488730"/>
    <lineage>
        <taxon>Bacteria</taxon>
        <taxon>Pseudomonadati</taxon>
        <taxon>Pseudomonadota</taxon>
        <taxon>Alphaproteobacteria</taxon>
        <taxon>Rhodobacterales</taxon>
        <taxon>Paracoccaceae</taxon>
        <taxon>Falsigemmobacter</taxon>
    </lineage>
</organism>
<dbReference type="InterPro" id="IPR011059">
    <property type="entry name" value="Metal-dep_hydrolase_composite"/>
</dbReference>
<evidence type="ECO:0000256" key="3">
    <source>
        <dbReference type="ARBA" id="ARBA00022801"/>
    </source>
</evidence>
<dbReference type="GO" id="GO:0046872">
    <property type="term" value="F:metal ion binding"/>
    <property type="evidence" value="ECO:0007669"/>
    <property type="project" value="UniProtKB-KW"/>
</dbReference>
<dbReference type="Gene3D" id="2.30.40.10">
    <property type="entry name" value="Urease, subunit C, domain 1"/>
    <property type="match status" value="1"/>
</dbReference>
<proteinExistence type="inferred from homology"/>
<evidence type="ECO:0000256" key="7">
    <source>
        <dbReference type="PIRSR" id="PIRSR038994-2"/>
    </source>
</evidence>
<dbReference type="EMBL" id="RRAZ01000011">
    <property type="protein sequence ID" value="RRH75160.1"/>
    <property type="molecule type" value="Genomic_DNA"/>
</dbReference>
<dbReference type="PANTHER" id="PTHR11113">
    <property type="entry name" value="N-ACETYLGLUCOSAMINE-6-PHOSPHATE DEACETYLASE"/>
    <property type="match status" value="1"/>
</dbReference>
<dbReference type="Gene3D" id="3.20.20.140">
    <property type="entry name" value="Metal-dependent hydrolases"/>
    <property type="match status" value="1"/>
</dbReference>
<protein>
    <submittedName>
        <fullName evidence="10">N-acetylglucosamine-6-phosphate deacetylase</fullName>
    </submittedName>
</protein>
<evidence type="ECO:0000256" key="2">
    <source>
        <dbReference type="ARBA" id="ARBA00022723"/>
    </source>
</evidence>
<gene>
    <name evidence="10" type="ORF">EG244_09250</name>
</gene>
<dbReference type="SUPFAM" id="SSF51338">
    <property type="entry name" value="Composite domain of metallo-dependent hydrolases"/>
    <property type="match status" value="1"/>
</dbReference>
<feature type="binding site" evidence="8">
    <location>
        <position position="190"/>
    </location>
    <ligand>
        <name>Zn(2+)</name>
        <dbReference type="ChEBI" id="CHEBI:29105"/>
    </ligand>
</feature>
<feature type="binding site" evidence="7">
    <location>
        <begin position="214"/>
        <end position="215"/>
    </location>
    <ligand>
        <name>substrate</name>
    </ligand>
</feature>
<dbReference type="AlphaFoldDB" id="A0A3P3DLP3"/>
<dbReference type="GO" id="GO:0006046">
    <property type="term" value="P:N-acetylglucosamine catabolic process"/>
    <property type="evidence" value="ECO:0007669"/>
    <property type="project" value="TreeGrafter"/>
</dbReference>
<evidence type="ECO:0000256" key="4">
    <source>
        <dbReference type="ARBA" id="ARBA00023277"/>
    </source>
</evidence>